<dbReference type="PANTHER" id="PTHR43289">
    <property type="entry name" value="MITOGEN-ACTIVATED PROTEIN KINASE KINASE KINASE 20-RELATED"/>
    <property type="match status" value="1"/>
</dbReference>
<dbReference type="GO" id="GO:0016301">
    <property type="term" value="F:kinase activity"/>
    <property type="evidence" value="ECO:0007669"/>
    <property type="project" value="UniProtKB-KW"/>
</dbReference>
<feature type="compositionally biased region" description="Low complexity" evidence="8">
    <location>
        <begin position="433"/>
        <end position="445"/>
    </location>
</feature>
<feature type="compositionally biased region" description="Low complexity" evidence="8">
    <location>
        <begin position="392"/>
        <end position="417"/>
    </location>
</feature>
<accession>A0ABX8QXJ4</accession>
<dbReference type="PROSITE" id="PS00108">
    <property type="entry name" value="PROTEIN_KINASE_ST"/>
    <property type="match status" value="1"/>
</dbReference>
<dbReference type="EMBL" id="CP059572">
    <property type="protein sequence ID" value="QXJ22447.1"/>
    <property type="molecule type" value="Genomic_DNA"/>
</dbReference>
<evidence type="ECO:0000256" key="3">
    <source>
        <dbReference type="ARBA" id="ARBA00022679"/>
    </source>
</evidence>
<dbReference type="RefSeq" id="WP_231335692.1">
    <property type="nucleotide sequence ID" value="NZ_CP059572.1"/>
</dbReference>
<dbReference type="InterPro" id="IPR017441">
    <property type="entry name" value="Protein_kinase_ATP_BS"/>
</dbReference>
<evidence type="ECO:0000256" key="4">
    <source>
        <dbReference type="ARBA" id="ARBA00022741"/>
    </source>
</evidence>
<organism evidence="10 11">
    <name type="scientific">Actinomadura graeca</name>
    <dbReference type="NCBI Taxonomy" id="2750812"/>
    <lineage>
        <taxon>Bacteria</taxon>
        <taxon>Bacillati</taxon>
        <taxon>Actinomycetota</taxon>
        <taxon>Actinomycetes</taxon>
        <taxon>Streptosporangiales</taxon>
        <taxon>Thermomonosporaceae</taxon>
        <taxon>Actinomadura</taxon>
    </lineage>
</organism>
<dbReference type="PANTHER" id="PTHR43289:SF6">
    <property type="entry name" value="SERINE_THREONINE-PROTEIN KINASE NEKL-3"/>
    <property type="match status" value="1"/>
</dbReference>
<evidence type="ECO:0000313" key="11">
    <source>
        <dbReference type="Proteomes" id="UP001049518"/>
    </source>
</evidence>
<gene>
    <name evidence="10" type="ORF">AGRA3207_003446</name>
</gene>
<evidence type="ECO:0000256" key="7">
    <source>
        <dbReference type="PROSITE-ProRule" id="PRU10141"/>
    </source>
</evidence>
<dbReference type="Pfam" id="PF00069">
    <property type="entry name" value="Pkinase"/>
    <property type="match status" value="1"/>
</dbReference>
<feature type="binding site" evidence="7">
    <location>
        <position position="77"/>
    </location>
    <ligand>
        <name>ATP</name>
        <dbReference type="ChEBI" id="CHEBI:30616"/>
    </ligand>
</feature>
<dbReference type="CDD" id="cd14014">
    <property type="entry name" value="STKc_PknB_like"/>
    <property type="match status" value="1"/>
</dbReference>
<dbReference type="Proteomes" id="UP001049518">
    <property type="component" value="Chromosome"/>
</dbReference>
<dbReference type="Gene3D" id="3.30.200.20">
    <property type="entry name" value="Phosphorylase Kinase, domain 1"/>
    <property type="match status" value="1"/>
</dbReference>
<keyword evidence="2" id="KW-0723">Serine/threonine-protein kinase</keyword>
<dbReference type="SMART" id="SM00220">
    <property type="entry name" value="S_TKc"/>
    <property type="match status" value="1"/>
</dbReference>
<dbReference type="PROSITE" id="PS00107">
    <property type="entry name" value="PROTEIN_KINASE_ATP"/>
    <property type="match status" value="1"/>
</dbReference>
<dbReference type="InterPro" id="IPR000719">
    <property type="entry name" value="Prot_kinase_dom"/>
</dbReference>
<keyword evidence="11" id="KW-1185">Reference proteome</keyword>
<sequence length="529" mass="56985">MVNAELRSPAVSASGRNWRRSWIQRHEVVKRLSAEHRTFGTGLELPGYRVLGEIGRGSMGVVFRAMDSALEREVAIKVMAEAALGDHRSLSRFMREARTLAKVSHRNVLPIYHVGTHEGRSFIVMQLVRGCTLRDLLGRRSMLAPGHALMLMAQVGDALDAVHRSDVTHRDVKPENILLEGPEGGEHARLADFGLARPIGDRMTESSQNVGTLWYMAPEQLRGEPDVGPQADLYAFALVFYEVLTGKRLDVTRRNDLPVNLPKDSLFTEQLRAVFSRALAPVAMDRYESAGAFVADARAALAQAEVTVEGGISRADRLRNGDSGGDSGSLDLDSTSLPRPDDGVAEQPTAVERPTRRRSQNIWAAASATGLALMLGIGGFLLLKQHGGSSAGGPAAPTTAVPSAASPSHSTTTSSPSMHGRRTSRPAVPPVSPSSTQPSATGRPTSKPPTGPTSPRPGGSSVRYEVCGDTVTVRAAPETKDETTTVATLHWGETFVVEYVKNSAWARGYSPEDSAARGWVLRSWIRPRC</sequence>
<dbReference type="PROSITE" id="PS50011">
    <property type="entry name" value="PROTEIN_KINASE_DOM"/>
    <property type="match status" value="1"/>
</dbReference>
<evidence type="ECO:0000256" key="5">
    <source>
        <dbReference type="ARBA" id="ARBA00022777"/>
    </source>
</evidence>
<dbReference type="SUPFAM" id="SSF56112">
    <property type="entry name" value="Protein kinase-like (PK-like)"/>
    <property type="match status" value="1"/>
</dbReference>
<evidence type="ECO:0000313" key="10">
    <source>
        <dbReference type="EMBL" id="QXJ22447.1"/>
    </source>
</evidence>
<keyword evidence="3" id="KW-0808">Transferase</keyword>
<protein>
    <recommendedName>
        <fullName evidence="1">non-specific serine/threonine protein kinase</fullName>
        <ecNumber evidence="1">2.7.11.1</ecNumber>
    </recommendedName>
</protein>
<reference evidence="10" key="1">
    <citation type="submission" date="2020-07" db="EMBL/GenBank/DDBJ databases">
        <authorList>
            <person name="Tarantini F.S."/>
            <person name="Hong K.W."/>
            <person name="Chan K.G."/>
        </authorList>
    </citation>
    <scope>NUCLEOTIDE SEQUENCE</scope>
    <source>
        <strain evidence="10">32-07</strain>
    </source>
</reference>
<evidence type="ECO:0000256" key="8">
    <source>
        <dbReference type="SAM" id="MobiDB-lite"/>
    </source>
</evidence>
<feature type="compositionally biased region" description="Pro residues" evidence="8">
    <location>
        <begin position="446"/>
        <end position="455"/>
    </location>
</feature>
<proteinExistence type="predicted"/>
<feature type="region of interest" description="Disordered" evidence="8">
    <location>
        <begin position="387"/>
        <end position="463"/>
    </location>
</feature>
<dbReference type="EC" id="2.7.11.1" evidence="1"/>
<dbReference type="Gene3D" id="1.10.510.10">
    <property type="entry name" value="Transferase(Phosphotransferase) domain 1"/>
    <property type="match status" value="1"/>
</dbReference>
<evidence type="ECO:0000256" key="2">
    <source>
        <dbReference type="ARBA" id="ARBA00022527"/>
    </source>
</evidence>
<dbReference type="InterPro" id="IPR008271">
    <property type="entry name" value="Ser/Thr_kinase_AS"/>
</dbReference>
<feature type="region of interest" description="Disordered" evidence="8">
    <location>
        <begin position="315"/>
        <end position="358"/>
    </location>
</feature>
<name>A0ABX8QXJ4_9ACTN</name>
<evidence type="ECO:0000256" key="1">
    <source>
        <dbReference type="ARBA" id="ARBA00012513"/>
    </source>
</evidence>
<dbReference type="InterPro" id="IPR011009">
    <property type="entry name" value="Kinase-like_dom_sf"/>
</dbReference>
<keyword evidence="5 10" id="KW-0418">Kinase</keyword>
<feature type="domain" description="Protein kinase" evidence="9">
    <location>
        <begin position="48"/>
        <end position="301"/>
    </location>
</feature>
<keyword evidence="4 7" id="KW-0547">Nucleotide-binding</keyword>
<keyword evidence="6 7" id="KW-0067">ATP-binding</keyword>
<evidence type="ECO:0000256" key="6">
    <source>
        <dbReference type="ARBA" id="ARBA00022840"/>
    </source>
</evidence>
<evidence type="ECO:0000259" key="9">
    <source>
        <dbReference type="PROSITE" id="PS50011"/>
    </source>
</evidence>